<comment type="caution">
    <text evidence="2">The sequence shown here is derived from an EMBL/GenBank/DDBJ whole genome shotgun (WGS) entry which is preliminary data.</text>
</comment>
<dbReference type="CDD" id="cd00130">
    <property type="entry name" value="PAS"/>
    <property type="match status" value="1"/>
</dbReference>
<dbReference type="InterPro" id="IPR000700">
    <property type="entry name" value="PAS-assoc_C"/>
</dbReference>
<dbReference type="InterPro" id="IPR035965">
    <property type="entry name" value="PAS-like_dom_sf"/>
</dbReference>
<evidence type="ECO:0000313" key="2">
    <source>
        <dbReference type="EMBL" id="TYC60261.1"/>
    </source>
</evidence>
<dbReference type="OrthoDB" id="7185134at2"/>
<name>A0A6C2D2G7_9RHOO</name>
<evidence type="ECO:0000259" key="1">
    <source>
        <dbReference type="PROSITE" id="PS50113"/>
    </source>
</evidence>
<dbReference type="PROSITE" id="PS50113">
    <property type="entry name" value="PAC"/>
    <property type="match status" value="1"/>
</dbReference>
<feature type="domain" description="PAC" evidence="1">
    <location>
        <begin position="269"/>
        <end position="320"/>
    </location>
</feature>
<dbReference type="Proteomes" id="UP000389128">
    <property type="component" value="Unassembled WGS sequence"/>
</dbReference>
<dbReference type="SUPFAM" id="SSF55785">
    <property type="entry name" value="PYP-like sensor domain (PAS domain)"/>
    <property type="match status" value="1"/>
</dbReference>
<dbReference type="EMBL" id="SDKK01000005">
    <property type="protein sequence ID" value="TYC60261.1"/>
    <property type="molecule type" value="Genomic_DNA"/>
</dbReference>
<keyword evidence="3" id="KW-1185">Reference proteome</keyword>
<evidence type="ECO:0000313" key="3">
    <source>
        <dbReference type="Proteomes" id="UP000389128"/>
    </source>
</evidence>
<protein>
    <submittedName>
        <fullName evidence="2">PAS domain S-box protein</fullName>
    </submittedName>
</protein>
<proteinExistence type="predicted"/>
<dbReference type="InterPro" id="IPR000014">
    <property type="entry name" value="PAS"/>
</dbReference>
<dbReference type="Pfam" id="PF08447">
    <property type="entry name" value="PAS_3"/>
    <property type="match status" value="1"/>
</dbReference>
<gene>
    <name evidence="2" type="ORF">ETQ85_07120</name>
</gene>
<dbReference type="NCBIfam" id="TIGR00229">
    <property type="entry name" value="sensory_box"/>
    <property type="match status" value="1"/>
</dbReference>
<dbReference type="InterPro" id="IPR013655">
    <property type="entry name" value="PAS_fold_3"/>
</dbReference>
<reference evidence="2 3" key="1">
    <citation type="submission" date="2019-01" db="EMBL/GenBank/DDBJ databases">
        <title>Zoogloea oleivorans genome sequencing and assembly.</title>
        <authorList>
            <person name="Tancsics A."/>
            <person name="Farkas M."/>
            <person name="Kriszt B."/>
            <person name="Maroti G."/>
            <person name="Horvath B."/>
        </authorList>
    </citation>
    <scope>NUCLEOTIDE SEQUENCE [LARGE SCALE GENOMIC DNA]</scope>
    <source>
        <strain evidence="2 3">Buc</strain>
    </source>
</reference>
<accession>A0A6C2D2G7</accession>
<dbReference type="Gene3D" id="3.30.450.20">
    <property type="entry name" value="PAS domain"/>
    <property type="match status" value="1"/>
</dbReference>
<dbReference type="AlphaFoldDB" id="A0A6C2D2G7"/>
<sequence>MIKVIDSCSVPAVGARPERRQKAAGIFHLAPRPRVDDGQQHRRQHMALRSVGVDPQAAGVLTDSGGVSPPPDRGTNLNFPVDPGTRALLQLLMQDRHYGCLLIGPGNRILDASGSAAHLLKRTGTILVGQRLEAIGRREPAATAHGTFVVSGPEGDLRTLTCQQLPTEEPGLQVLVLRADAPLAPEPGPAAWAGAEAFFHSIDRSTRAVLWVSDPALEKFLYVSPAFRHLWGLPLNTGQAPGIWRDPVVEEDLPRVQAFIEALKAGQIAEMEVRIRPQDGPVRWLWAHACPWTDSQRQARVTGLVADITTRRQENGEARWGDVSENGK</sequence>
<organism evidence="2 3">
    <name type="scientific">Zoogloea oleivorans</name>
    <dbReference type="NCBI Taxonomy" id="1552750"/>
    <lineage>
        <taxon>Bacteria</taxon>
        <taxon>Pseudomonadati</taxon>
        <taxon>Pseudomonadota</taxon>
        <taxon>Betaproteobacteria</taxon>
        <taxon>Rhodocyclales</taxon>
        <taxon>Zoogloeaceae</taxon>
        <taxon>Zoogloea</taxon>
    </lineage>
</organism>